<evidence type="ECO:0000256" key="2">
    <source>
        <dbReference type="SAM" id="Phobius"/>
    </source>
</evidence>
<evidence type="ECO:0000313" key="3">
    <source>
        <dbReference type="EMBL" id="GBE59365.1"/>
    </source>
</evidence>
<keyword evidence="2" id="KW-0812">Transmembrane</keyword>
<evidence type="ECO:0000256" key="1">
    <source>
        <dbReference type="SAM" id="Coils"/>
    </source>
</evidence>
<dbReference type="RefSeq" id="XP_028865608.1">
    <property type="nucleotide sequence ID" value="XM_029009775.1"/>
</dbReference>
<gene>
    <name evidence="3" type="ORF">BOVATA_008580</name>
</gene>
<evidence type="ECO:0000313" key="4">
    <source>
        <dbReference type="Proteomes" id="UP000236319"/>
    </source>
</evidence>
<keyword evidence="1" id="KW-0175">Coiled coil</keyword>
<feature type="coiled-coil region" evidence="1">
    <location>
        <begin position="517"/>
        <end position="544"/>
    </location>
</feature>
<accession>A0A2H6K8N7</accession>
<dbReference type="EMBL" id="BDSA01000001">
    <property type="protein sequence ID" value="GBE59365.1"/>
    <property type="molecule type" value="Genomic_DNA"/>
</dbReference>
<protein>
    <submittedName>
        <fullName evidence="3">Spectrin repeat superfamily Extracellular matrix-binding protein, putative</fullName>
    </submittedName>
</protein>
<sequence>MAPKKLTDCPENLRESIDWLIQVRYGGDGSGLGMLAEALKKLIGEAVKDANESIKTEHDTLKMLVQSDPSKQKSLDEIEERQHKLAELSGHLAQFIGNSEAIKEAIKNSFSIYLDKLSKLLDPSKYYACCKSKNKLKFDEMKRLQDKLKNSEKLETIVSEINFKALLKPLEYNNDTCTHHHYKDSTTNEALQDVESKLESLAELGDSLDKFNNEPNTILTNICSGLETFLGFDDKTKGYTGSGIVYSDLDRLADGVVAFLLQCLKGSQTLLSFYYPNITQTIKDLEGKIGKGSGVKGFASAIGIVQRGLQRYESGMEGRISSLKHHLSQIQASVKAEISNIPKRQKEPLEGQLTHLSKIARQCVLYATLADKAFGILDEDLQGNIKCNILSVSQAANTFQEVTEKGEVKNQAKGVDTTLSEQHDFLKGLVNKGAQELESRLNGQFDRIQNGLTSLKNDKLKAEMGKVRGVVQTAKGLVVDCIADFDAIYEENIIKEFDRIKQNMEEITRVKKDVKYESKLFEEVEKLNKAVLELEKLYQEKLVKVKKAVEEAVDYALVKNRDHSLDKLDDHIRTDLEGLRGKILGQLEAFGKDVEKQILAAAGEAEGDTEAGKGLQQLITQFTTGNSANQFTQFTSALTQAQGSTFGLGGNIEGILLYINKLSQHPSESALYANLLAGLRRSLYSAIDSVLKGVITDPKNLITFDKNFMANYYKETMKQDGLAVGTLRGLITRIKEQFGSGFKGTGDHTAIDLTTLEGYNSAPSTSTTGNAAKPAYNKAVVSVKQTVEKVERLPEFVEQRKLEADEIMKDIKNQFTTLQGMTDKIDEAINSAESAMEQTILSIEGTLVDAEQKSRQAVNQLKSQLLTAVQSSFETLTSQVYALFAKQKQAELATLEKIVAEQLAAIERIIREDRANGLKGFLGELRNSMNGNLDIPEAPEYVKSIKLEQLSWGVRGYFEGLLDYVFAQLTTSSPPDSSKSYPKIVDGIKNNINVLLTDRTHFNKTASDHLAGLKKSHGSLVPDKFDGNNNKLLDLIRDGVDGFIKHLDYAYVNAYSEQTVKWKNTKLPDALALDDDELTENAIKCANVFCSIISILYEELSQLREDCKTGGNCEKKKIDLNNLLSFSTSGPTKTNTNPLGHFFKRCGFRVASLPDASNAELHNKPTMMGSHIFQLLVGHGRVFSHQDPDDDKSGDQSPVYKLLKHLHDYYKTCHLQYISPTKYPSTVRDMLHWLCGLWHNPVLGNVEQYFKTLFRKPKQYENTDYSAIPDYALKLEGTSNIQPYDLSAELYKVCSHAEKVLITILGYGDANGRYSCDFNTNPDDLSYPTNAGECLDWLIEICMRLNRQLYFLYNQCCNGKSSSGWLDCWYGKHVGGSSWRCNDKQCPKQDCDQKADQHYKCGLKSPLQSFLEDGLQGFLPHPYNMADCKMTCPLSNHLGKPCLTPMGFGDISTVASHTMRGQHLMKVLSRFCSKSDRPLANLCSYLTCLLQRPPQTLDEMLAFYHSLLNGWEDSGEHRQEAFQKAVENAYFCRQYNTLNPESICDSATHKADNHPHGDISSIINCNEKSSPVSPCGSYIHPLSYNTRCIYSKEHAEKYLSWIVYLTETFYDYLCRLLSKFEENCGTNESKCRIEGCANDCQIVKSSTHSSSCRSIIQCPYTLPTLYAEGFVFGNPLKIGGKFGNPWKRSCGDFIDQLRKVCGGKSLLAKLIHETIAEYLFKIRLPFIYTLLALWSLSLLYLLHIAVVRLDVLRIRSHLRSPASHRIAAQSLLAAARVKALNNVKYFSP</sequence>
<comment type="caution">
    <text evidence="3">The sequence shown here is derived from an EMBL/GenBank/DDBJ whole genome shotgun (WGS) entry which is preliminary data.</text>
</comment>
<proteinExistence type="predicted"/>
<feature type="coiled-coil region" evidence="1">
    <location>
        <begin position="885"/>
        <end position="912"/>
    </location>
</feature>
<dbReference type="Proteomes" id="UP000236319">
    <property type="component" value="Unassembled WGS sequence"/>
</dbReference>
<dbReference type="OrthoDB" id="366777at2759"/>
<feature type="transmembrane region" description="Helical" evidence="2">
    <location>
        <begin position="1726"/>
        <end position="1749"/>
    </location>
</feature>
<reference evidence="3 4" key="1">
    <citation type="journal article" date="2017" name="BMC Genomics">
        <title>Whole-genome assembly of Babesia ovata and comparative genomics between closely related pathogens.</title>
        <authorList>
            <person name="Yamagishi J."/>
            <person name="Asada M."/>
            <person name="Hakimi H."/>
            <person name="Tanaka T.Q."/>
            <person name="Sugimoto C."/>
            <person name="Kawazu S."/>
        </authorList>
    </citation>
    <scope>NUCLEOTIDE SEQUENCE [LARGE SCALE GENOMIC DNA]</scope>
    <source>
        <strain evidence="3 4">Miyake</strain>
    </source>
</reference>
<name>A0A2H6K8N7_9APIC</name>
<keyword evidence="4" id="KW-1185">Reference proteome</keyword>
<keyword evidence="2" id="KW-0472">Membrane</keyword>
<dbReference type="GeneID" id="39873135"/>
<keyword evidence="2" id="KW-1133">Transmembrane helix</keyword>
<organism evidence="3 4">
    <name type="scientific">Babesia ovata</name>
    <dbReference type="NCBI Taxonomy" id="189622"/>
    <lineage>
        <taxon>Eukaryota</taxon>
        <taxon>Sar</taxon>
        <taxon>Alveolata</taxon>
        <taxon>Apicomplexa</taxon>
        <taxon>Aconoidasida</taxon>
        <taxon>Piroplasmida</taxon>
        <taxon>Babesiidae</taxon>
        <taxon>Babesia</taxon>
    </lineage>
</organism>
<dbReference type="VEuPathDB" id="PiroplasmaDB:BOVATA_008580"/>